<proteinExistence type="inferred from homology"/>
<evidence type="ECO:0000259" key="6">
    <source>
        <dbReference type="PROSITE" id="PS50052"/>
    </source>
</evidence>
<dbReference type="Proteomes" id="UP000214739">
    <property type="component" value="Unassembled WGS sequence"/>
</dbReference>
<feature type="domain" description="Guanylate kinase-like" evidence="6">
    <location>
        <begin position="3"/>
        <end position="181"/>
    </location>
</feature>
<dbReference type="SUPFAM" id="SSF52540">
    <property type="entry name" value="P-loop containing nucleoside triphosphate hydrolases"/>
    <property type="match status" value="1"/>
</dbReference>
<dbReference type="RefSeq" id="WP_057962263.1">
    <property type="nucleotide sequence ID" value="NZ_BAAAXO010000007.1"/>
</dbReference>
<keyword evidence="10" id="KW-1185">Reference proteome</keyword>
<dbReference type="InterPro" id="IPR008144">
    <property type="entry name" value="Guanylate_kin-like_dom"/>
</dbReference>
<dbReference type="OrthoDB" id="1033810at2"/>
<dbReference type="InterPro" id="IPR008145">
    <property type="entry name" value="GK/Ca_channel_bsu"/>
</dbReference>
<dbReference type="GO" id="GO:0004385">
    <property type="term" value="F:GMP kinase activity"/>
    <property type="evidence" value="ECO:0007669"/>
    <property type="project" value="UniProtKB-EC"/>
</dbReference>
<organism evidence="7 9">
    <name type="scientific">Lentilactobacillus parakefiri</name>
    <dbReference type="NCBI Taxonomy" id="152332"/>
    <lineage>
        <taxon>Bacteria</taxon>
        <taxon>Bacillati</taxon>
        <taxon>Bacillota</taxon>
        <taxon>Bacilli</taxon>
        <taxon>Lactobacillales</taxon>
        <taxon>Lactobacillaceae</taxon>
        <taxon>Lentilactobacillus</taxon>
    </lineage>
</organism>
<dbReference type="Gene3D" id="3.40.50.300">
    <property type="entry name" value="P-loop containing nucleotide triphosphate hydrolases"/>
    <property type="match status" value="1"/>
</dbReference>
<keyword evidence="3" id="KW-0808">Transferase</keyword>
<dbReference type="PANTHER" id="PTHR23117">
    <property type="entry name" value="GUANYLATE KINASE-RELATED"/>
    <property type="match status" value="1"/>
</dbReference>
<evidence type="ECO:0000256" key="1">
    <source>
        <dbReference type="ARBA" id="ARBA00003531"/>
    </source>
</evidence>
<dbReference type="AlphaFoldDB" id="A0A224VII9"/>
<dbReference type="Proteomes" id="UP000294668">
    <property type="component" value="Unassembled WGS sequence"/>
</dbReference>
<accession>A0A224VII9</accession>
<name>A0A224VII9_9LACO</name>
<evidence type="ECO:0000256" key="5">
    <source>
        <dbReference type="ARBA" id="ARBA00048594"/>
    </source>
</evidence>
<reference evidence="7 9" key="1">
    <citation type="journal article" date="2017" name="Biosci Microbiota Food Health">
        <title>Genomic characterization reconfirms the taxonomic status of Lactobacillus parakefiri.</title>
        <authorList>
            <person name="Tanizawa Y."/>
            <person name="Kobayashi H."/>
            <person name="Kaminuma E."/>
            <person name="Sakamoto M."/>
            <person name="Ohkuma M."/>
            <person name="Nakamura Y."/>
            <person name="Arita M."/>
            <person name="Tohno M."/>
        </authorList>
    </citation>
    <scope>NUCLEOTIDE SEQUENCE [LARGE SCALE GENOMIC DNA]</scope>
    <source>
        <strain evidence="7 9">JCM 8573</strain>
    </source>
</reference>
<evidence type="ECO:0000256" key="2">
    <source>
        <dbReference type="ARBA" id="ARBA00005790"/>
    </source>
</evidence>
<keyword evidence="4 7" id="KW-0418">Kinase</keyword>
<dbReference type="GO" id="GO:0005829">
    <property type="term" value="C:cytosol"/>
    <property type="evidence" value="ECO:0007669"/>
    <property type="project" value="TreeGrafter"/>
</dbReference>
<dbReference type="SMART" id="SM00072">
    <property type="entry name" value="GuKc"/>
    <property type="match status" value="1"/>
</dbReference>
<sequence length="189" mass="21805">MNNRVFVITGAAGSGKTTVRDYLHDQYKMARVITHTTRPSRENERDGVDYYFEDDHSFFDNHFLESVHYAGHYYGSSYEGLENAWEKSPLATIVLDTAGAITYKEKLGDKAIIIFLQVGDTEELQRRMQGRGDNAAMVEKRIQSKEYHRDLELPYELAGKAYQVINHDWQQTAQQIDKIVEKYRTETAG</sequence>
<evidence type="ECO:0000313" key="9">
    <source>
        <dbReference type="Proteomes" id="UP000214739"/>
    </source>
</evidence>
<protein>
    <submittedName>
        <fullName evidence="7">Guanylate kinase</fullName>
    </submittedName>
</protein>
<reference evidence="8 10" key="2">
    <citation type="journal article" date="2019" name="Appl. Microbiol. Biotechnol.">
        <title>Uncovering carbohydrate metabolism through a genotype-phenotype association study of 56 lactic acid bacteria genomes.</title>
        <authorList>
            <person name="Buron-Moles G."/>
            <person name="Chailyan A."/>
            <person name="Dolejs I."/>
            <person name="Forster J."/>
            <person name="Miks M.H."/>
        </authorList>
    </citation>
    <scope>NUCLEOTIDE SEQUENCE [LARGE SCALE GENOMIC DNA]</scope>
    <source>
        <strain evidence="8 10">DSM 10551</strain>
    </source>
</reference>
<dbReference type="PANTHER" id="PTHR23117:SF13">
    <property type="entry name" value="GUANYLATE KINASE"/>
    <property type="match status" value="1"/>
</dbReference>
<evidence type="ECO:0000313" key="10">
    <source>
        <dbReference type="Proteomes" id="UP000294668"/>
    </source>
</evidence>
<comment type="similarity">
    <text evidence="2">Belongs to the guanylate kinase family.</text>
</comment>
<comment type="caution">
    <text evidence="7">The sequence shown here is derived from an EMBL/GenBank/DDBJ whole genome shotgun (WGS) entry which is preliminary data.</text>
</comment>
<evidence type="ECO:0000313" key="8">
    <source>
        <dbReference type="EMBL" id="TDG94636.1"/>
    </source>
</evidence>
<dbReference type="EMBL" id="BDGB01000055">
    <property type="protein sequence ID" value="GAW72094.1"/>
    <property type="molecule type" value="Genomic_DNA"/>
</dbReference>
<reference evidence="8" key="3">
    <citation type="submission" date="2019-02" db="EMBL/GenBank/DDBJ databases">
        <authorList>
            <person name="Buron G."/>
            <person name="Chaylann A."/>
            <person name="Dolejs I."/>
            <person name="Forster J."/>
            <person name="Miks M.H."/>
        </authorList>
    </citation>
    <scope>NUCLEOTIDE SEQUENCE</scope>
    <source>
        <strain evidence="8">DSM 10551</strain>
    </source>
</reference>
<comment type="catalytic activity">
    <reaction evidence="5">
        <text>GMP + ATP = GDP + ADP</text>
        <dbReference type="Rhea" id="RHEA:20780"/>
        <dbReference type="ChEBI" id="CHEBI:30616"/>
        <dbReference type="ChEBI" id="CHEBI:58115"/>
        <dbReference type="ChEBI" id="CHEBI:58189"/>
        <dbReference type="ChEBI" id="CHEBI:456216"/>
        <dbReference type="EC" id="2.7.4.8"/>
    </reaction>
</comment>
<evidence type="ECO:0000313" key="7">
    <source>
        <dbReference type="EMBL" id="GAW72094.1"/>
    </source>
</evidence>
<gene>
    <name evidence="7" type="primary">gmk_1</name>
    <name evidence="8" type="ORF">C5L28_001955</name>
    <name evidence="7" type="ORF">LPKJCM_01203</name>
</gene>
<evidence type="ECO:0000256" key="4">
    <source>
        <dbReference type="ARBA" id="ARBA00022777"/>
    </source>
</evidence>
<dbReference type="EMBL" id="PUFL01000014">
    <property type="protein sequence ID" value="TDG94636.1"/>
    <property type="molecule type" value="Genomic_DNA"/>
</dbReference>
<dbReference type="PROSITE" id="PS50052">
    <property type="entry name" value="GUANYLATE_KINASE_2"/>
    <property type="match status" value="1"/>
</dbReference>
<dbReference type="InterPro" id="IPR027417">
    <property type="entry name" value="P-loop_NTPase"/>
</dbReference>
<evidence type="ECO:0000256" key="3">
    <source>
        <dbReference type="ARBA" id="ARBA00022679"/>
    </source>
</evidence>
<dbReference type="Pfam" id="PF00625">
    <property type="entry name" value="Guanylate_kin"/>
    <property type="match status" value="1"/>
</dbReference>
<comment type="function">
    <text evidence="1">Essential for recycling GMP and indirectly, cGMP.</text>
</comment>